<evidence type="ECO:0000313" key="2">
    <source>
        <dbReference type="EMBL" id="TQF10493.1"/>
    </source>
</evidence>
<protein>
    <submittedName>
        <fullName evidence="2">Uncharacterized protein</fullName>
    </submittedName>
</protein>
<name>A0A540WN94_9BACT</name>
<feature type="region of interest" description="Disordered" evidence="1">
    <location>
        <begin position="48"/>
        <end position="70"/>
    </location>
</feature>
<evidence type="ECO:0000256" key="1">
    <source>
        <dbReference type="SAM" id="MobiDB-lite"/>
    </source>
</evidence>
<dbReference type="AlphaFoldDB" id="A0A540WN94"/>
<gene>
    <name evidence="2" type="ORF">FJV41_39205</name>
</gene>
<dbReference type="Proteomes" id="UP000315369">
    <property type="component" value="Unassembled WGS sequence"/>
</dbReference>
<comment type="caution">
    <text evidence="2">The sequence shown here is derived from an EMBL/GenBank/DDBJ whole genome shotgun (WGS) entry which is preliminary data.</text>
</comment>
<sequence length="70" mass="7796">MDRDLGALDAVSEAMEVLQERFSEQDFIPSEVFAGAWMVLHGAVRAAEKRREHERADDRIPDAPSKGGAR</sequence>
<feature type="compositionally biased region" description="Basic and acidic residues" evidence="1">
    <location>
        <begin position="48"/>
        <end position="61"/>
    </location>
</feature>
<proteinExistence type="predicted"/>
<dbReference type="RefSeq" id="WP_141647733.1">
    <property type="nucleotide sequence ID" value="NZ_VIFM01000251.1"/>
</dbReference>
<evidence type="ECO:0000313" key="3">
    <source>
        <dbReference type="Proteomes" id="UP000315369"/>
    </source>
</evidence>
<reference evidence="2 3" key="1">
    <citation type="submission" date="2019-06" db="EMBL/GenBank/DDBJ databases">
        <authorList>
            <person name="Livingstone P."/>
            <person name="Whitworth D."/>
        </authorList>
    </citation>
    <scope>NUCLEOTIDE SEQUENCE [LARGE SCALE GENOMIC DNA]</scope>
    <source>
        <strain evidence="2 3">AM401</strain>
    </source>
</reference>
<organism evidence="2 3">
    <name type="scientific">Myxococcus llanfairpwllgwyngyllgogerychwyrndrobwllllantysiliogogogochensis</name>
    <dbReference type="NCBI Taxonomy" id="2590453"/>
    <lineage>
        <taxon>Bacteria</taxon>
        <taxon>Pseudomonadati</taxon>
        <taxon>Myxococcota</taxon>
        <taxon>Myxococcia</taxon>
        <taxon>Myxococcales</taxon>
        <taxon>Cystobacterineae</taxon>
        <taxon>Myxococcaceae</taxon>
        <taxon>Myxococcus</taxon>
    </lineage>
</organism>
<dbReference type="EMBL" id="VIFM01000251">
    <property type="protein sequence ID" value="TQF10493.1"/>
    <property type="molecule type" value="Genomic_DNA"/>
</dbReference>
<keyword evidence="3" id="KW-1185">Reference proteome</keyword>
<accession>A0A540WN94</accession>